<keyword evidence="3" id="KW-1185">Reference proteome</keyword>
<accession>A0A9W8AWR2</accession>
<comment type="caution">
    <text evidence="2">The sequence shown here is derived from an EMBL/GenBank/DDBJ whole genome shotgun (WGS) entry which is preliminary data.</text>
</comment>
<reference evidence="2" key="1">
    <citation type="submission" date="2022-07" db="EMBL/GenBank/DDBJ databases">
        <title>Phylogenomic reconstructions and comparative analyses of Kickxellomycotina fungi.</title>
        <authorList>
            <person name="Reynolds N.K."/>
            <person name="Stajich J.E."/>
            <person name="Barry K."/>
            <person name="Grigoriev I.V."/>
            <person name="Crous P."/>
            <person name="Smith M.E."/>
        </authorList>
    </citation>
    <scope>NUCLEOTIDE SEQUENCE</scope>
    <source>
        <strain evidence="2">RSA 567</strain>
    </source>
</reference>
<feature type="region of interest" description="Disordered" evidence="1">
    <location>
        <begin position="348"/>
        <end position="398"/>
    </location>
</feature>
<feature type="region of interest" description="Disordered" evidence="1">
    <location>
        <begin position="449"/>
        <end position="474"/>
    </location>
</feature>
<organism evidence="2 3">
    <name type="scientific">Dimargaris verticillata</name>
    <dbReference type="NCBI Taxonomy" id="2761393"/>
    <lineage>
        <taxon>Eukaryota</taxon>
        <taxon>Fungi</taxon>
        <taxon>Fungi incertae sedis</taxon>
        <taxon>Zoopagomycota</taxon>
        <taxon>Kickxellomycotina</taxon>
        <taxon>Dimargaritomycetes</taxon>
        <taxon>Dimargaritales</taxon>
        <taxon>Dimargaritaceae</taxon>
        <taxon>Dimargaris</taxon>
    </lineage>
</organism>
<dbReference type="EMBL" id="JANBQB010001160">
    <property type="protein sequence ID" value="KAJ1972080.1"/>
    <property type="molecule type" value="Genomic_DNA"/>
</dbReference>
<feature type="region of interest" description="Disordered" evidence="1">
    <location>
        <begin position="51"/>
        <end position="71"/>
    </location>
</feature>
<dbReference type="OrthoDB" id="5653647at2759"/>
<dbReference type="AlphaFoldDB" id="A0A9W8AWR2"/>
<feature type="compositionally biased region" description="Polar residues" evidence="1">
    <location>
        <begin position="647"/>
        <end position="656"/>
    </location>
</feature>
<dbReference type="Proteomes" id="UP001151582">
    <property type="component" value="Unassembled WGS sequence"/>
</dbReference>
<gene>
    <name evidence="2" type="ORF">H4R34_005532</name>
</gene>
<evidence type="ECO:0000313" key="2">
    <source>
        <dbReference type="EMBL" id="KAJ1972080.1"/>
    </source>
</evidence>
<feature type="region of interest" description="Disordered" evidence="1">
    <location>
        <begin position="636"/>
        <end position="671"/>
    </location>
</feature>
<evidence type="ECO:0000313" key="3">
    <source>
        <dbReference type="Proteomes" id="UP001151582"/>
    </source>
</evidence>
<protein>
    <submittedName>
        <fullName evidence="2">Uncharacterized protein</fullName>
    </submittedName>
</protein>
<proteinExistence type="predicted"/>
<name>A0A9W8AWR2_9FUNG</name>
<evidence type="ECO:0000256" key="1">
    <source>
        <dbReference type="SAM" id="MobiDB-lite"/>
    </source>
</evidence>
<feature type="compositionally biased region" description="Polar residues" evidence="1">
    <location>
        <begin position="517"/>
        <end position="530"/>
    </location>
</feature>
<sequence length="746" mass="80423">MASTASAHSSHASITPLYSAKSRNASTLEVQLAEGLNLGITGDTITNLTNSAATSSRKPSAVSSLDSSAPALPTTRNPALPLYAGKPYSVIHVSEFGHILQAYPLHGSILGRSLLDLNGASIFSCLHPQEAEVVSRAFSHCAHIGKQIGKLEDAQRQIRATQDECWQELGRAGISSIQQGLAANHSMAYTWQQQQTALETIAAKLSGLRQTTVVLRLRWKYAPNQMCADCVQGLIAQEPALTSGACKKTKSPWQWHPWWRTETHPLAPTSKLSTVECFEWCELLAFPLFARESTQFVCTVKPTSREGWLTSHDESRCPHHKPVTARTSSLPVYQVTVTGVTTQAANEGSDLVSENPCQPQASIAPKPPISYPVGSQVRAAESPASSPPEHFDELPRHQSTRQTRWYVPIQHYFSFSWPRMPAATPSAPSSHRRSVRSLYWPPFLRVATDGPTAKQRNFSPTSIDGLDAGRSSTVVSHTQPTSLFKLGSARSSTSAADDAQICPDQQSELSDYATAPPLSTGNPSLLSSRDASPKGLAVPRGLNRQSKLVTPDAEPLRSLSSTDAEVDDSTRIKVGGEGMLVAQGKGPRGFVGLSTSIATEEFSMATLNSYVTGVSHQPSRLDLFDSTLVQPTGSTLSRTYIGANPPSLKTNQSPRASTGDDDRFMSLPPNTSSMLGETLSISLPSLSQASNTNLSAGSSAQGPSSQHAQVLPFRPTSLLGRPRAWLSGYVQNWTWSPKSRQHHTHA</sequence>
<feature type="compositionally biased region" description="Polar residues" evidence="1">
    <location>
        <begin position="51"/>
        <end position="67"/>
    </location>
</feature>
<feature type="region of interest" description="Disordered" evidence="1">
    <location>
        <begin position="511"/>
        <end position="564"/>
    </location>
</feature>